<dbReference type="RefSeq" id="WP_012732783.1">
    <property type="nucleotide sequence ID" value="NZ_CP021076.1"/>
</dbReference>
<dbReference type="InterPro" id="IPR036188">
    <property type="entry name" value="FAD/NAD-bd_sf"/>
</dbReference>
<protein>
    <submittedName>
        <fullName evidence="6">FAD-dependent oxidoreductase</fullName>
    </submittedName>
</protein>
<evidence type="ECO:0000256" key="4">
    <source>
        <dbReference type="ARBA" id="ARBA00023002"/>
    </source>
</evidence>
<feature type="domain" description="FAD/NAD(P)-binding" evidence="5">
    <location>
        <begin position="4"/>
        <end position="295"/>
    </location>
</feature>
<dbReference type="EMBL" id="CP065602">
    <property type="protein sequence ID" value="QPQ94696.1"/>
    <property type="molecule type" value="Genomic_DNA"/>
</dbReference>
<dbReference type="PANTHER" id="PTHR42913">
    <property type="entry name" value="APOPTOSIS-INDUCING FACTOR 1"/>
    <property type="match status" value="1"/>
</dbReference>
<evidence type="ECO:0000256" key="2">
    <source>
        <dbReference type="ARBA" id="ARBA00022630"/>
    </source>
</evidence>
<gene>
    <name evidence="6" type="ORF">I6H06_29235</name>
</gene>
<dbReference type="Gene3D" id="3.50.50.100">
    <property type="match status" value="1"/>
</dbReference>
<dbReference type="PANTHER" id="PTHR42913:SF9">
    <property type="entry name" value="SLR1591 PROTEIN"/>
    <property type="match status" value="1"/>
</dbReference>
<name>A0AAP9Y4Z1_BURGL</name>
<dbReference type="NCBIfam" id="TIGR03169">
    <property type="entry name" value="Nterm_to_SelD"/>
    <property type="match status" value="1"/>
</dbReference>
<sequence>MTRHLVLLGGGHAHLHVLESLARSPLPDVRVTLVSPYRHQIYSGMLPGWIAGHYPLADCTISLDRLAKAAQAEFMCIRACALETASRCVRLADNWTVDYDLLSVDIGSDVRVGPLECASDRLAPVRPAPPFVEHYKQHARSNAGQPVAVIGGGMAGIEIACALRVASGYRADVTLLAGRDGIVPTQHAGLKTRLANALKARGVTIINEDASGFGGTSIETSSGRHVAAMFVVLATGPQAPGLLRNSGLPLDQDGYLKVDASLRSTGNSVVFAAGDCARFLDDSVARSGVYAVRQGPILAHNLRAALMGNSLRKYHPQRRALYLMSTGPRHAIATWGRWTWEGEWVWRWKRHIDRRFVQRFCRP</sequence>
<dbReference type="InterPro" id="IPR051169">
    <property type="entry name" value="NADH-Q_oxidoreductase"/>
</dbReference>
<keyword evidence="4" id="KW-0560">Oxidoreductase</keyword>
<organism evidence="6 7">
    <name type="scientific">Burkholderia glumae</name>
    <name type="common">Pseudomonas glumae</name>
    <dbReference type="NCBI Taxonomy" id="337"/>
    <lineage>
        <taxon>Bacteria</taxon>
        <taxon>Pseudomonadati</taxon>
        <taxon>Pseudomonadota</taxon>
        <taxon>Betaproteobacteria</taxon>
        <taxon>Burkholderiales</taxon>
        <taxon>Burkholderiaceae</taxon>
        <taxon>Burkholderia</taxon>
    </lineage>
</organism>
<dbReference type="InterPro" id="IPR017584">
    <property type="entry name" value="Pyridine_nucleo_diS_OxRdtase_N"/>
</dbReference>
<accession>A0AAP9Y4Z1</accession>
<keyword evidence="3" id="KW-0274">FAD</keyword>
<dbReference type="GO" id="GO:0019646">
    <property type="term" value="P:aerobic electron transport chain"/>
    <property type="evidence" value="ECO:0007669"/>
    <property type="project" value="TreeGrafter"/>
</dbReference>
<dbReference type="InterPro" id="IPR023753">
    <property type="entry name" value="FAD/NAD-binding_dom"/>
</dbReference>
<evidence type="ECO:0000259" key="5">
    <source>
        <dbReference type="Pfam" id="PF07992"/>
    </source>
</evidence>
<evidence type="ECO:0000256" key="3">
    <source>
        <dbReference type="ARBA" id="ARBA00022827"/>
    </source>
</evidence>
<evidence type="ECO:0000313" key="7">
    <source>
        <dbReference type="Proteomes" id="UP000594892"/>
    </source>
</evidence>
<keyword evidence="6" id="KW-0614">Plasmid</keyword>
<evidence type="ECO:0000256" key="1">
    <source>
        <dbReference type="ARBA" id="ARBA00001974"/>
    </source>
</evidence>
<evidence type="ECO:0000313" key="6">
    <source>
        <dbReference type="EMBL" id="QPQ94696.1"/>
    </source>
</evidence>
<dbReference type="GO" id="GO:0003955">
    <property type="term" value="F:NAD(P)H dehydrogenase (quinone) activity"/>
    <property type="evidence" value="ECO:0007669"/>
    <property type="project" value="TreeGrafter"/>
</dbReference>
<dbReference type="PRINTS" id="PR00368">
    <property type="entry name" value="FADPNR"/>
</dbReference>
<dbReference type="Pfam" id="PF07992">
    <property type="entry name" value="Pyr_redox_2"/>
    <property type="match status" value="1"/>
</dbReference>
<dbReference type="AlphaFoldDB" id="A0AAP9Y4Z1"/>
<reference evidence="6 7" key="1">
    <citation type="submission" date="2020-12" db="EMBL/GenBank/DDBJ databases">
        <title>FDA dAtabase for Regulatory Grade micrObial Sequences (FDA-ARGOS): Supporting development and validation of Infectious Disease Dx tests.</title>
        <authorList>
            <person name="Minogue T."/>
            <person name="Wolcott M."/>
            <person name="Wasieloski L."/>
            <person name="Aguilar W."/>
            <person name="Moore D."/>
            <person name="Jaissle J."/>
            <person name="Tallon L."/>
            <person name="Sadzewicz L."/>
            <person name="Zhao X."/>
            <person name="Boylan J."/>
            <person name="Ott S."/>
            <person name="Bowen H."/>
            <person name="Vavikolanu K."/>
            <person name="Mehta A."/>
            <person name="Aluvathingal J."/>
            <person name="Nadendla S."/>
            <person name="Yan Y."/>
            <person name="Sichtig H."/>
        </authorList>
    </citation>
    <scope>NUCLEOTIDE SEQUENCE [LARGE SCALE GENOMIC DNA]</scope>
    <source>
        <strain evidence="6 7">FDAARGOS_949</strain>
        <plasmid evidence="6 7">unnamed1</plasmid>
    </source>
</reference>
<dbReference type="SUPFAM" id="SSF51905">
    <property type="entry name" value="FAD/NAD(P)-binding domain"/>
    <property type="match status" value="2"/>
</dbReference>
<comment type="cofactor">
    <cofactor evidence="1">
        <name>FAD</name>
        <dbReference type="ChEBI" id="CHEBI:57692"/>
    </cofactor>
</comment>
<proteinExistence type="predicted"/>
<dbReference type="GeneID" id="45693213"/>
<geneLocation type="plasmid" evidence="6 7">
    <name>unnamed1</name>
</geneLocation>
<keyword evidence="2" id="KW-0285">Flavoprotein</keyword>
<dbReference type="Proteomes" id="UP000594892">
    <property type="component" value="Plasmid unnamed1"/>
</dbReference>